<sequence length="253" mass="27804">MQQMLGVVTHRPHPLRGHRLGHHRGHRGAVRHHVRHPGRHPDVVLQHPHVAGRGADQVDAGDLDTGAVGRVHPVQHPMEVFRGGDQRARDHPVGDRLLVVVRVVEERLQGADPLPHAALDDVPVPGGDDPRDDVQRERALDPADVEGHPGGQVVVRQRLGDGPEVARPHPGDHVRQQGVRLPDRAPGVHHLVERDARTVVGQHVCHDGTLCHPGRRRRLPTGPVHRRVTRTGRHVPAGGVREPAEMPGRRGCR</sequence>
<protein>
    <submittedName>
        <fullName evidence="2">Uncharacterized protein</fullName>
    </submittedName>
</protein>
<feature type="region of interest" description="Disordered" evidence="1">
    <location>
        <begin position="234"/>
        <end position="253"/>
    </location>
</feature>
<reference evidence="2" key="1">
    <citation type="submission" date="2019-08" db="EMBL/GenBank/DDBJ databases">
        <authorList>
            <person name="Kucharzyk K."/>
            <person name="Murdoch R.W."/>
            <person name="Higgins S."/>
            <person name="Loffler F."/>
        </authorList>
    </citation>
    <scope>NUCLEOTIDE SEQUENCE</scope>
</reference>
<organism evidence="2">
    <name type="scientific">bioreactor metagenome</name>
    <dbReference type="NCBI Taxonomy" id="1076179"/>
    <lineage>
        <taxon>unclassified sequences</taxon>
        <taxon>metagenomes</taxon>
        <taxon>ecological metagenomes</taxon>
    </lineage>
</organism>
<feature type="compositionally biased region" description="Basic and acidic residues" evidence="1">
    <location>
        <begin position="242"/>
        <end position="253"/>
    </location>
</feature>
<name>A0A645APN9_9ZZZZ</name>
<comment type="caution">
    <text evidence="2">The sequence shown here is derived from an EMBL/GenBank/DDBJ whole genome shotgun (WGS) entry which is preliminary data.</text>
</comment>
<gene>
    <name evidence="2" type="ORF">SDC9_101812</name>
</gene>
<evidence type="ECO:0000313" key="2">
    <source>
        <dbReference type="EMBL" id="MPM55027.1"/>
    </source>
</evidence>
<proteinExistence type="predicted"/>
<accession>A0A645APN9</accession>
<evidence type="ECO:0000256" key="1">
    <source>
        <dbReference type="SAM" id="MobiDB-lite"/>
    </source>
</evidence>
<dbReference type="EMBL" id="VSSQ01015077">
    <property type="protein sequence ID" value="MPM55027.1"/>
    <property type="molecule type" value="Genomic_DNA"/>
</dbReference>
<feature type="region of interest" description="Disordered" evidence="1">
    <location>
        <begin position="112"/>
        <end position="134"/>
    </location>
</feature>
<dbReference type="AlphaFoldDB" id="A0A645APN9"/>